<evidence type="ECO:0000313" key="2">
    <source>
        <dbReference type="EMBL" id="CAG7863903.1"/>
    </source>
</evidence>
<feature type="non-terminal residue" evidence="2">
    <location>
        <position position="1"/>
    </location>
</feature>
<protein>
    <submittedName>
        <fullName evidence="2">Uncharacterized protein</fullName>
    </submittedName>
</protein>
<sequence>LQAANGGEENLPNCLEELTEKEFVFQIHVTLFNFTPNHRTFTVSTITEDTISGTHGKEHGENTLPSSDDDVGLEASPSGPSVLRDKVSEECATADPPEISDAQNNHKHR</sequence>
<proteinExistence type="predicted"/>
<gene>
    <name evidence="2" type="ORF">BRAPAZ1V2_A09P43700.2</name>
</gene>
<evidence type="ECO:0000313" key="3">
    <source>
        <dbReference type="Proteomes" id="UP000694005"/>
    </source>
</evidence>
<evidence type="ECO:0000256" key="1">
    <source>
        <dbReference type="SAM" id="MobiDB-lite"/>
    </source>
</evidence>
<dbReference type="EMBL" id="LS974625">
    <property type="protein sequence ID" value="CAG7863903.1"/>
    <property type="molecule type" value="Genomic_DNA"/>
</dbReference>
<organism evidence="2 3">
    <name type="scientific">Brassica campestris</name>
    <name type="common">Field mustard</name>
    <dbReference type="NCBI Taxonomy" id="3711"/>
    <lineage>
        <taxon>Eukaryota</taxon>
        <taxon>Viridiplantae</taxon>
        <taxon>Streptophyta</taxon>
        <taxon>Embryophyta</taxon>
        <taxon>Tracheophyta</taxon>
        <taxon>Spermatophyta</taxon>
        <taxon>Magnoliopsida</taxon>
        <taxon>eudicotyledons</taxon>
        <taxon>Gunneridae</taxon>
        <taxon>Pentapetalae</taxon>
        <taxon>rosids</taxon>
        <taxon>malvids</taxon>
        <taxon>Brassicales</taxon>
        <taxon>Brassicaceae</taxon>
        <taxon>Brassiceae</taxon>
        <taxon>Brassica</taxon>
    </lineage>
</organism>
<dbReference type="Proteomes" id="UP000694005">
    <property type="component" value="Chromosome A09"/>
</dbReference>
<feature type="region of interest" description="Disordered" evidence="1">
    <location>
        <begin position="51"/>
        <end position="109"/>
    </location>
</feature>
<name>A0A8D9CZ94_BRACM</name>
<dbReference type="AlphaFoldDB" id="A0A8D9CZ94"/>
<reference evidence="2 3" key="1">
    <citation type="submission" date="2021-07" db="EMBL/GenBank/DDBJ databases">
        <authorList>
            <consortium name="Genoscope - CEA"/>
            <person name="William W."/>
        </authorList>
    </citation>
    <scope>NUCLEOTIDE SEQUENCE [LARGE SCALE GENOMIC DNA]</scope>
</reference>
<accession>A0A8D9CZ94</accession>